<organism evidence="4 5">
    <name type="scientific">Vagococcus carniphilus</name>
    <dbReference type="NCBI Taxonomy" id="218144"/>
    <lineage>
        <taxon>Bacteria</taxon>
        <taxon>Bacillati</taxon>
        <taxon>Bacillota</taxon>
        <taxon>Bacilli</taxon>
        <taxon>Lactobacillales</taxon>
        <taxon>Enterococcaceae</taxon>
        <taxon>Vagococcus</taxon>
    </lineage>
</organism>
<dbReference type="InterPro" id="IPR003675">
    <property type="entry name" value="Rce1/LyrA-like_dom"/>
</dbReference>
<dbReference type="AlphaFoldDB" id="A0A430AYL3"/>
<feature type="transmembrane region" description="Helical" evidence="2">
    <location>
        <begin position="12"/>
        <end position="34"/>
    </location>
</feature>
<evidence type="ECO:0000313" key="4">
    <source>
        <dbReference type="EMBL" id="RSU13170.1"/>
    </source>
</evidence>
<dbReference type="GO" id="GO:0004175">
    <property type="term" value="F:endopeptidase activity"/>
    <property type="evidence" value="ECO:0007669"/>
    <property type="project" value="UniProtKB-ARBA"/>
</dbReference>
<gene>
    <name evidence="4" type="ORF">CBF28_09915</name>
</gene>
<sequence>MLNFFKNNYGKTMLIYLSWWFILFGTSAIVKLLISPKYYMLFFYGGVILVTYIIYLVIPFIKLNRLRFNHYIKSIKLQMTFQSWVVSILLLLILFLGIGVHSKLGQTELILASFGGFNWFIYMQPPLVEELLFRGLIPSFFYKTSTKFLVSNTLFATLHIKQGFQGIIISFILGALLYFLVKYTQSLIPSMLAHYIINANLSLALLSVLFLTMILIMFSIVKTKKETNHYERL</sequence>
<keyword evidence="2" id="KW-0472">Membrane</keyword>
<comment type="similarity">
    <text evidence="1">Belongs to the UPF0177 family.</text>
</comment>
<feature type="transmembrane region" description="Helical" evidence="2">
    <location>
        <begin position="81"/>
        <end position="100"/>
    </location>
</feature>
<reference evidence="4 5" key="1">
    <citation type="submission" date="2017-05" db="EMBL/GenBank/DDBJ databases">
        <title>Vagococcus spp. assemblies.</title>
        <authorList>
            <person name="Gulvik C.A."/>
        </authorList>
    </citation>
    <scope>NUCLEOTIDE SEQUENCE [LARGE SCALE GENOMIC DNA]</scope>
    <source>
        <strain evidence="4 5">SS1714</strain>
    </source>
</reference>
<dbReference type="Proteomes" id="UP000288028">
    <property type="component" value="Unassembled WGS sequence"/>
</dbReference>
<feature type="transmembrane region" description="Helical" evidence="2">
    <location>
        <begin position="201"/>
        <end position="221"/>
    </location>
</feature>
<evidence type="ECO:0000259" key="3">
    <source>
        <dbReference type="Pfam" id="PF02517"/>
    </source>
</evidence>
<name>A0A430AYL3_9ENTE</name>
<dbReference type="GO" id="GO:0080120">
    <property type="term" value="P:CAAX-box protein maturation"/>
    <property type="evidence" value="ECO:0007669"/>
    <property type="project" value="UniProtKB-ARBA"/>
</dbReference>
<feature type="transmembrane region" description="Helical" evidence="2">
    <location>
        <begin position="163"/>
        <end position="181"/>
    </location>
</feature>
<evidence type="ECO:0000313" key="5">
    <source>
        <dbReference type="Proteomes" id="UP000288028"/>
    </source>
</evidence>
<keyword evidence="2" id="KW-1133">Transmembrane helix</keyword>
<dbReference type="RefSeq" id="WP_126794794.1">
    <property type="nucleotide sequence ID" value="NZ_CP060720.1"/>
</dbReference>
<evidence type="ECO:0000256" key="2">
    <source>
        <dbReference type="SAM" id="Phobius"/>
    </source>
</evidence>
<dbReference type="GeneID" id="95581002"/>
<dbReference type="Pfam" id="PF02517">
    <property type="entry name" value="Rce1-like"/>
    <property type="match status" value="1"/>
</dbReference>
<feature type="transmembrane region" description="Helical" evidence="2">
    <location>
        <begin position="120"/>
        <end position="142"/>
    </location>
</feature>
<dbReference type="OrthoDB" id="8607342at2"/>
<dbReference type="EMBL" id="NGKB01000009">
    <property type="protein sequence ID" value="RSU13170.1"/>
    <property type="molecule type" value="Genomic_DNA"/>
</dbReference>
<evidence type="ECO:0000256" key="1">
    <source>
        <dbReference type="ARBA" id="ARBA00009067"/>
    </source>
</evidence>
<proteinExistence type="inferred from homology"/>
<keyword evidence="2" id="KW-0812">Transmembrane</keyword>
<keyword evidence="5" id="KW-1185">Reference proteome</keyword>
<accession>A0A430AYL3</accession>
<protein>
    <recommendedName>
        <fullName evidence="3">CAAX prenyl protease 2/Lysostaphin resistance protein A-like domain-containing protein</fullName>
    </recommendedName>
</protein>
<feature type="transmembrane region" description="Helical" evidence="2">
    <location>
        <begin position="40"/>
        <end position="61"/>
    </location>
</feature>
<comment type="caution">
    <text evidence="4">The sequence shown here is derived from an EMBL/GenBank/DDBJ whole genome shotgun (WGS) entry which is preliminary data.</text>
</comment>
<feature type="domain" description="CAAX prenyl protease 2/Lysostaphin resistance protein A-like" evidence="3">
    <location>
        <begin position="120"/>
        <end position="199"/>
    </location>
</feature>